<keyword evidence="2" id="KW-1185">Reference proteome</keyword>
<name>A0A4P9ZP09_9FUNG</name>
<reference evidence="2" key="1">
    <citation type="journal article" date="2018" name="Nat. Microbiol.">
        <title>Leveraging single-cell genomics to expand the fungal tree of life.</title>
        <authorList>
            <person name="Ahrendt S.R."/>
            <person name="Quandt C.A."/>
            <person name="Ciobanu D."/>
            <person name="Clum A."/>
            <person name="Salamov A."/>
            <person name="Andreopoulos B."/>
            <person name="Cheng J.F."/>
            <person name="Woyke T."/>
            <person name="Pelin A."/>
            <person name="Henrissat B."/>
            <person name="Reynolds N.K."/>
            <person name="Benny G.L."/>
            <person name="Smith M.E."/>
            <person name="James T.Y."/>
            <person name="Grigoriev I.V."/>
        </authorList>
    </citation>
    <scope>NUCLEOTIDE SEQUENCE [LARGE SCALE GENOMIC DNA]</scope>
    <source>
        <strain evidence="2">RSA 468</strain>
    </source>
</reference>
<organism evidence="1 2">
    <name type="scientific">Dimargaris cristalligena</name>
    <dbReference type="NCBI Taxonomy" id="215637"/>
    <lineage>
        <taxon>Eukaryota</taxon>
        <taxon>Fungi</taxon>
        <taxon>Fungi incertae sedis</taxon>
        <taxon>Zoopagomycota</taxon>
        <taxon>Kickxellomycotina</taxon>
        <taxon>Dimargaritomycetes</taxon>
        <taxon>Dimargaritales</taxon>
        <taxon>Dimargaritaceae</taxon>
        <taxon>Dimargaris</taxon>
    </lineage>
</organism>
<dbReference type="EMBL" id="ML003372">
    <property type="protein sequence ID" value="RKP34080.1"/>
    <property type="molecule type" value="Genomic_DNA"/>
</dbReference>
<evidence type="ECO:0000313" key="2">
    <source>
        <dbReference type="Proteomes" id="UP000268162"/>
    </source>
</evidence>
<protein>
    <submittedName>
        <fullName evidence="1">Uncharacterized protein</fullName>
    </submittedName>
</protein>
<evidence type="ECO:0000313" key="1">
    <source>
        <dbReference type="EMBL" id="RKP34080.1"/>
    </source>
</evidence>
<dbReference type="Proteomes" id="UP000268162">
    <property type="component" value="Unassembled WGS sequence"/>
</dbReference>
<dbReference type="OrthoDB" id="2123547at2759"/>
<dbReference type="InterPro" id="IPR011990">
    <property type="entry name" value="TPR-like_helical_dom_sf"/>
</dbReference>
<sequence length="287" mass="32001">MSARLFLSRTNLPQAWRMSNLSTAALNSNLSPTSFALVRTFRQWSVSHDAAVAEAKSVAPTFPEKLPKEQCVEHFNKAITDLTEVLAQVTPHTHPPHSRLNNLVNFVPDAAAAARLPALVRTWRAEGLPITPYTTNTLIFRCAQVGAPKVALTLLQDRAMYGQRPTANYLHHLMRAFGEQAVAISRAEPFQPDAYFAALDNMFRTFALFEYYELEPNVESYSTLVKYCCEGPSKEAFRRAAATVSEAVSFATPMIDRETALKFQEACTTHGDTEKRAYIESILAKLN</sequence>
<dbReference type="AlphaFoldDB" id="A0A4P9ZP09"/>
<proteinExistence type="predicted"/>
<dbReference type="Gene3D" id="1.25.40.10">
    <property type="entry name" value="Tetratricopeptide repeat domain"/>
    <property type="match status" value="1"/>
</dbReference>
<gene>
    <name evidence="1" type="ORF">BJ085DRAFT_32083</name>
</gene>
<accession>A0A4P9ZP09</accession>